<dbReference type="EMBL" id="AXCR01000007">
    <property type="protein sequence ID" value="KJR85543.1"/>
    <property type="molecule type" value="Genomic_DNA"/>
</dbReference>
<proteinExistence type="predicted"/>
<feature type="transmembrane region" description="Helical" evidence="1">
    <location>
        <begin position="111"/>
        <end position="129"/>
    </location>
</feature>
<name>A0A0F2M779_SPOSC</name>
<comment type="caution">
    <text evidence="2">The sequence shown here is derived from an EMBL/GenBank/DDBJ whole genome shotgun (WGS) entry which is preliminary data.</text>
</comment>
<dbReference type="AlphaFoldDB" id="A0A0F2M779"/>
<evidence type="ECO:0000313" key="3">
    <source>
        <dbReference type="Proteomes" id="UP000033710"/>
    </source>
</evidence>
<sequence>MAENTSPDDGAAGTRHRLLDDRAWTSARGLRCLLGGRTDDSVDVEYQSTKDVCSLVRYCFFEPKVSVTCSSDTLAGAGGAKSQMAWAAGCVHRRRQRRPLEKIRREPTRRYAIVAVFVNIVAVRCVVVISDRRDVLFRIGSLSR</sequence>
<dbReference type="RefSeq" id="XP_016588219.1">
    <property type="nucleotide sequence ID" value="XM_016737153.1"/>
</dbReference>
<dbReference type="GeneID" id="27672430"/>
<keyword evidence="1" id="KW-0472">Membrane</keyword>
<reference evidence="2 3" key="2">
    <citation type="journal article" date="2015" name="Eukaryot. Cell">
        <title>Asexual propagation of a virulent clone complex in a human and feline outbreak of sporotrichosis.</title>
        <authorList>
            <person name="Teixeira Mde M."/>
            <person name="Rodrigues A.M."/>
            <person name="Tsui C.K."/>
            <person name="de Almeida L.G."/>
            <person name="Van Diepeningen A.D."/>
            <person name="van den Ende B.G."/>
            <person name="Fernandes G.F."/>
            <person name="Kano R."/>
            <person name="Hamelin R.C."/>
            <person name="Lopes-Bezerra L.M."/>
            <person name="Vasconcelos A.T."/>
            <person name="de Hoog S."/>
            <person name="de Camargo Z.P."/>
            <person name="Felipe M.S."/>
        </authorList>
    </citation>
    <scope>NUCLEOTIDE SEQUENCE [LARGE SCALE GENOMIC DNA]</scope>
    <source>
        <strain evidence="2 3">1099-18</strain>
    </source>
</reference>
<keyword evidence="1" id="KW-1133">Transmembrane helix</keyword>
<evidence type="ECO:0000256" key="1">
    <source>
        <dbReference type="SAM" id="Phobius"/>
    </source>
</evidence>
<protein>
    <submittedName>
        <fullName evidence="2">Uncharacterized protein</fullName>
    </submittedName>
</protein>
<keyword evidence="1" id="KW-0812">Transmembrane</keyword>
<accession>A0A0F2M779</accession>
<reference evidence="2 3" key="1">
    <citation type="journal article" date="2014" name="BMC Genomics">
        <title>Comparative genomics of the major fungal agents of human and animal Sporotrichosis: Sporothrix schenckii and Sporothrix brasiliensis.</title>
        <authorList>
            <person name="Teixeira M.M."/>
            <person name="de Almeida L.G."/>
            <person name="Kubitschek-Barreira P."/>
            <person name="Alves F.L."/>
            <person name="Kioshima E.S."/>
            <person name="Abadio A.K."/>
            <person name="Fernandes L."/>
            <person name="Derengowski L.S."/>
            <person name="Ferreira K.S."/>
            <person name="Souza R.C."/>
            <person name="Ruiz J.C."/>
            <person name="de Andrade N.C."/>
            <person name="Paes H.C."/>
            <person name="Nicola A.M."/>
            <person name="Albuquerque P."/>
            <person name="Gerber A.L."/>
            <person name="Martins V.P."/>
            <person name="Peconick L.D."/>
            <person name="Neto A.V."/>
            <person name="Chaucanez C.B."/>
            <person name="Silva P.A."/>
            <person name="Cunha O.L."/>
            <person name="de Oliveira F.F."/>
            <person name="dos Santos T.C."/>
            <person name="Barros A.L."/>
            <person name="Soares M.A."/>
            <person name="de Oliveira L.M."/>
            <person name="Marini M.M."/>
            <person name="Villalobos-Duno H."/>
            <person name="Cunha M.M."/>
            <person name="de Hoog S."/>
            <person name="da Silveira J.F."/>
            <person name="Henrissat B."/>
            <person name="Nino-Vega G.A."/>
            <person name="Cisalpino P.S."/>
            <person name="Mora-Montes H.M."/>
            <person name="Almeida S.R."/>
            <person name="Stajich J.E."/>
            <person name="Lopes-Bezerra L.M."/>
            <person name="Vasconcelos A.T."/>
            <person name="Felipe M.S."/>
        </authorList>
    </citation>
    <scope>NUCLEOTIDE SEQUENCE [LARGE SCALE GENOMIC DNA]</scope>
    <source>
        <strain evidence="2 3">1099-18</strain>
    </source>
</reference>
<dbReference type="VEuPathDB" id="FungiDB:SPSK_10918"/>
<dbReference type="Proteomes" id="UP000033710">
    <property type="component" value="Unassembled WGS sequence"/>
</dbReference>
<organism evidence="2 3">
    <name type="scientific">Sporothrix schenckii 1099-18</name>
    <dbReference type="NCBI Taxonomy" id="1397361"/>
    <lineage>
        <taxon>Eukaryota</taxon>
        <taxon>Fungi</taxon>
        <taxon>Dikarya</taxon>
        <taxon>Ascomycota</taxon>
        <taxon>Pezizomycotina</taxon>
        <taxon>Sordariomycetes</taxon>
        <taxon>Sordariomycetidae</taxon>
        <taxon>Ophiostomatales</taxon>
        <taxon>Ophiostomataceae</taxon>
        <taxon>Sporothrix</taxon>
    </lineage>
</organism>
<gene>
    <name evidence="2" type="ORF">SPSK_10918</name>
</gene>
<evidence type="ECO:0000313" key="2">
    <source>
        <dbReference type="EMBL" id="KJR85543.1"/>
    </source>
</evidence>
<dbReference type="KEGG" id="ssck:SPSK_10918"/>